<proteinExistence type="predicted"/>
<evidence type="ECO:0000313" key="1">
    <source>
        <dbReference type="EMBL" id="EDV00347.1"/>
    </source>
</evidence>
<evidence type="ECO:0000313" key="2">
    <source>
        <dbReference type="Proteomes" id="UP000003146"/>
    </source>
</evidence>
<accession>B3JL53</accession>
<sequence>MYPKGSIPTTLIYKLLQAPTGHNSTTSVATLSYYILKERVKAREVFSEKTSTGFF</sequence>
<reference evidence="1 2" key="1">
    <citation type="submission" date="2008-04" db="EMBL/GenBank/DDBJ databases">
        <title>Draft genome sequence of Bacteroides coprocola (DSM 17136).</title>
        <authorList>
            <person name="Sudarsanam P."/>
            <person name="Ley R."/>
            <person name="Guruge J."/>
            <person name="Turnbaugh P.J."/>
            <person name="Mahowald M."/>
            <person name="Liep D."/>
            <person name="Gordon J."/>
        </authorList>
    </citation>
    <scope>NUCLEOTIDE SEQUENCE [LARGE SCALE GENOMIC DNA]</scope>
    <source>
        <strain evidence="1 2">DSM 17136</strain>
    </source>
</reference>
<organism evidence="1 2">
    <name type="scientific">Phocaeicola coprocola DSM 17136</name>
    <dbReference type="NCBI Taxonomy" id="470145"/>
    <lineage>
        <taxon>Bacteria</taxon>
        <taxon>Pseudomonadati</taxon>
        <taxon>Bacteroidota</taxon>
        <taxon>Bacteroidia</taxon>
        <taxon>Bacteroidales</taxon>
        <taxon>Bacteroidaceae</taxon>
        <taxon>Phocaeicola</taxon>
    </lineage>
</organism>
<reference evidence="1 2" key="2">
    <citation type="submission" date="2008-04" db="EMBL/GenBank/DDBJ databases">
        <authorList>
            <person name="Fulton L."/>
            <person name="Clifton S."/>
            <person name="Fulton B."/>
            <person name="Xu J."/>
            <person name="Minx P."/>
            <person name="Pepin K.H."/>
            <person name="Johnson M."/>
            <person name="Thiruvilangam P."/>
            <person name="Bhonagiri V."/>
            <person name="Nash W.E."/>
            <person name="Mardis E.R."/>
            <person name="Wilson R.K."/>
        </authorList>
    </citation>
    <scope>NUCLEOTIDE SEQUENCE [LARGE SCALE GENOMIC DNA]</scope>
    <source>
        <strain evidence="1 2">DSM 17136</strain>
    </source>
</reference>
<dbReference type="AlphaFoldDB" id="B3JL53"/>
<dbReference type="HOGENOM" id="CLU_3022232_0_0_10"/>
<gene>
    <name evidence="1" type="ORF">BACCOP_02635</name>
</gene>
<protein>
    <submittedName>
        <fullName evidence="1">Uncharacterized protein</fullName>
    </submittedName>
</protein>
<dbReference type="Proteomes" id="UP000003146">
    <property type="component" value="Unassembled WGS sequence"/>
</dbReference>
<name>B3JL53_9BACT</name>
<comment type="caution">
    <text evidence="1">The sequence shown here is derived from an EMBL/GenBank/DDBJ whole genome shotgun (WGS) entry which is preliminary data.</text>
</comment>
<dbReference type="EMBL" id="ABIY02000097">
    <property type="protein sequence ID" value="EDV00347.1"/>
    <property type="molecule type" value="Genomic_DNA"/>
</dbReference>